<accession>A0AA36E5P4</accession>
<dbReference type="InterPro" id="IPR045281">
    <property type="entry name" value="CONSTANS-like"/>
</dbReference>
<dbReference type="GO" id="GO:0009909">
    <property type="term" value="P:regulation of flower development"/>
    <property type="evidence" value="ECO:0007669"/>
    <property type="project" value="InterPro"/>
</dbReference>
<feature type="domain" description="B box-type" evidence="9">
    <location>
        <begin position="39"/>
        <end position="86"/>
    </location>
</feature>
<dbReference type="Pfam" id="PF00643">
    <property type="entry name" value="zf-B_box"/>
    <property type="match status" value="1"/>
</dbReference>
<reference evidence="11" key="1">
    <citation type="submission" date="2023-04" db="EMBL/GenBank/DDBJ databases">
        <authorList>
            <person name="Vijverberg K."/>
            <person name="Xiong W."/>
            <person name="Schranz E."/>
        </authorList>
    </citation>
    <scope>NUCLEOTIDE SEQUENCE</scope>
</reference>
<dbReference type="GO" id="GO:0003700">
    <property type="term" value="F:DNA-binding transcription factor activity"/>
    <property type="evidence" value="ECO:0007669"/>
    <property type="project" value="TreeGrafter"/>
</dbReference>
<proteinExistence type="inferred from homology"/>
<evidence type="ECO:0000259" key="9">
    <source>
        <dbReference type="PROSITE" id="PS50119"/>
    </source>
</evidence>
<evidence type="ECO:0000256" key="7">
    <source>
        <dbReference type="PROSITE-ProRule" id="PRU00024"/>
    </source>
</evidence>
<dbReference type="EMBL" id="OX465080">
    <property type="protein sequence ID" value="CAI9283137.1"/>
    <property type="molecule type" value="Genomic_DNA"/>
</dbReference>
<evidence type="ECO:0000256" key="2">
    <source>
        <dbReference type="ARBA" id="ARBA00010024"/>
    </source>
</evidence>
<gene>
    <name evidence="11" type="ORF">LSALG_LOCUS22746</name>
</gene>
<dbReference type="InterPro" id="IPR000315">
    <property type="entry name" value="Znf_B-box"/>
</dbReference>
<keyword evidence="12" id="KW-1185">Reference proteome</keyword>
<feature type="domain" description="CCT" evidence="10">
    <location>
        <begin position="236"/>
        <end position="278"/>
    </location>
</feature>
<dbReference type="GO" id="GO:0008270">
    <property type="term" value="F:zinc ion binding"/>
    <property type="evidence" value="ECO:0007669"/>
    <property type="project" value="UniProtKB-KW"/>
</dbReference>
<keyword evidence="3" id="KW-0479">Metal-binding</keyword>
<dbReference type="GO" id="GO:0005634">
    <property type="term" value="C:nucleus"/>
    <property type="evidence" value="ECO:0007669"/>
    <property type="project" value="UniProtKB-SubCell"/>
</dbReference>
<dbReference type="PROSITE" id="PS50119">
    <property type="entry name" value="ZF_BBOX"/>
    <property type="match status" value="1"/>
</dbReference>
<dbReference type="AlphaFoldDB" id="A0AA36E5P4"/>
<dbReference type="Proteomes" id="UP001177003">
    <property type="component" value="Chromosome 4"/>
</dbReference>
<comment type="subcellular location">
    <subcellularLocation>
        <location evidence="1 8">Nucleus</location>
    </subcellularLocation>
</comment>
<evidence type="ECO:0000256" key="8">
    <source>
        <dbReference type="PROSITE-ProRule" id="PRU00357"/>
    </source>
</evidence>
<dbReference type="PANTHER" id="PTHR31319">
    <property type="entry name" value="ZINC FINGER PROTEIN CONSTANS-LIKE 4"/>
    <property type="match status" value="1"/>
</dbReference>
<evidence type="ECO:0000256" key="1">
    <source>
        <dbReference type="ARBA" id="ARBA00004123"/>
    </source>
</evidence>
<dbReference type="GO" id="GO:2000028">
    <property type="term" value="P:regulation of photoperiodism, flowering"/>
    <property type="evidence" value="ECO:0007669"/>
    <property type="project" value="TreeGrafter"/>
</dbReference>
<evidence type="ECO:0000256" key="4">
    <source>
        <dbReference type="ARBA" id="ARBA00022771"/>
    </source>
</evidence>
<dbReference type="CDD" id="cd19821">
    <property type="entry name" value="Bbox1_BBX-like"/>
    <property type="match status" value="1"/>
</dbReference>
<dbReference type="Pfam" id="PF06203">
    <property type="entry name" value="CCT"/>
    <property type="match status" value="1"/>
</dbReference>
<evidence type="ECO:0000256" key="6">
    <source>
        <dbReference type="ARBA" id="ARBA00023242"/>
    </source>
</evidence>
<evidence type="ECO:0000259" key="10">
    <source>
        <dbReference type="PROSITE" id="PS51017"/>
    </source>
</evidence>
<evidence type="ECO:0000256" key="5">
    <source>
        <dbReference type="ARBA" id="ARBA00022833"/>
    </source>
</evidence>
<evidence type="ECO:0000313" key="11">
    <source>
        <dbReference type="EMBL" id="CAI9283137.1"/>
    </source>
</evidence>
<evidence type="ECO:0000313" key="12">
    <source>
        <dbReference type="Proteomes" id="UP001177003"/>
    </source>
</evidence>
<keyword evidence="6 8" id="KW-0539">Nucleus</keyword>
<dbReference type="SMART" id="SM00336">
    <property type="entry name" value="BBOX"/>
    <property type="match status" value="1"/>
</dbReference>
<dbReference type="InterPro" id="IPR049808">
    <property type="entry name" value="CONSTANS-like_Bbox1"/>
</dbReference>
<keyword evidence="5" id="KW-0862">Zinc</keyword>
<keyword evidence="4 7" id="KW-0863">Zinc-finger</keyword>
<organism evidence="11 12">
    <name type="scientific">Lactuca saligna</name>
    <name type="common">Willowleaf lettuce</name>
    <dbReference type="NCBI Taxonomy" id="75948"/>
    <lineage>
        <taxon>Eukaryota</taxon>
        <taxon>Viridiplantae</taxon>
        <taxon>Streptophyta</taxon>
        <taxon>Embryophyta</taxon>
        <taxon>Tracheophyta</taxon>
        <taxon>Spermatophyta</taxon>
        <taxon>Magnoliopsida</taxon>
        <taxon>eudicotyledons</taxon>
        <taxon>Gunneridae</taxon>
        <taxon>Pentapetalae</taxon>
        <taxon>asterids</taxon>
        <taxon>campanulids</taxon>
        <taxon>Asterales</taxon>
        <taxon>Asteraceae</taxon>
        <taxon>Cichorioideae</taxon>
        <taxon>Cichorieae</taxon>
        <taxon>Lactucinae</taxon>
        <taxon>Lactuca</taxon>
    </lineage>
</organism>
<dbReference type="InterPro" id="IPR010402">
    <property type="entry name" value="CCT_domain"/>
</dbReference>
<name>A0AA36E5P4_LACSI</name>
<comment type="similarity">
    <text evidence="2">Belongs to the CONSTANS family.</text>
</comment>
<sequence length="307" mass="34600">MNSSPHPVVRYCSNKRELKHETENIANTREKSTNMLKNDTSTLCDICRFSPTTIFCRADLAYLCATCDAVIHSANPLSGRHHRVPVIPISGLIDEHQTSDARSITGVGADHGGFLSQESKDAIDNEDEENEAASWLQFGNENQNGEMNGCFFNGDDYLELVAYNSCQDSLFSDGHNFRQYDYGGGDGDSIVPVQSGETKKHLYSFQHPKLELAMEYEASNGGYGYTSVQIPAPIDRKARVLRYMEKKKRRKFEKTIRYESRKAYAEIRPRIKGRFAKRTNVGVKVEQIFSTTLATEGRHCIVPSFTM</sequence>
<evidence type="ECO:0000256" key="3">
    <source>
        <dbReference type="ARBA" id="ARBA00022723"/>
    </source>
</evidence>
<protein>
    <submittedName>
        <fullName evidence="11">Uncharacterized protein</fullName>
    </submittedName>
</protein>
<dbReference type="PANTHER" id="PTHR31319:SF39">
    <property type="entry name" value="ZINC FINGER PROTEIN CONSTANS-LIKE 1"/>
    <property type="match status" value="1"/>
</dbReference>
<dbReference type="PROSITE" id="PS51017">
    <property type="entry name" value="CCT"/>
    <property type="match status" value="1"/>
</dbReference>